<evidence type="ECO:0000256" key="1">
    <source>
        <dbReference type="SAM" id="MobiDB-lite"/>
    </source>
</evidence>
<sequence length="636" mass="72929">MRGEKIINSGVPKLCLVDSSSTSEDEPLYTITNDKNYSPRSDSTVSWGTESLSDSSRNFSIRPAVYPPWATHLPLDSMLSHIEDNKPENLQDDGGQMSSTHGDITHRICSDLENMWRSEHAKNVSDYKENLRNQTTTTTTTTRDVGNTITPKQLVDYSLRQIPGLSRPSKQTMDHLIVGNDIQTNLNSSRIWFTARLLVFDSSDIVQSKRQSKYTSDMEWTNSISSFALRNFIGIGFPHDSTIALYEDHKTGVSSKPLPFLRRSVYHCAWGSRRGQTYLPEVDLFPGAVLFIHYSNEFKTPNSLKQYFNRTGSILRILITGVDRPAKRKALESELSRQGVPKDQWYSVMAKLHVARLLIRPRNLMQLYKLQCVWRRELRKRTRPIEAFLNLHLYYRNALKDNKQLVEKLKQTQECSNTNTATAATTTANNINNVILSEEELCVCKQIVRKILEDGLIWFRLPEINEAENLNLLWNALEDSSGHKGIPHFSDYISLVFGELPEVHRALLRRVFLKMDPNLLGHIQLLDIKRFYNAPKWAVNQLGNNIAHSQMDLLNIFEKFISIRNCLEYIEFENYYQAISIALGECPVDQLKSDASYMDLCSLLPSSECAQNYFLGQETVNGCDTFKRMIEDSWCI</sequence>
<dbReference type="WBParaSite" id="TREG1_3210.1">
    <property type="protein sequence ID" value="TREG1_3210.1"/>
    <property type="gene ID" value="TREG1_3210"/>
</dbReference>
<reference evidence="3" key="1">
    <citation type="submission" date="2022-06" db="EMBL/GenBank/DDBJ databases">
        <authorList>
            <person name="Berger JAMES D."/>
            <person name="Berger JAMES D."/>
        </authorList>
    </citation>
    <scope>NUCLEOTIDE SEQUENCE [LARGE SCALE GENOMIC DNA]</scope>
</reference>
<dbReference type="WBParaSite" id="TREG1_3210.5">
    <property type="protein sequence ID" value="TREG1_3210.5"/>
    <property type="gene ID" value="TREG1_3210"/>
</dbReference>
<evidence type="ECO:0000313" key="3">
    <source>
        <dbReference type="Proteomes" id="UP000050795"/>
    </source>
</evidence>
<evidence type="ECO:0000313" key="6">
    <source>
        <dbReference type="WBParaSite" id="TREG1_3210.5"/>
    </source>
</evidence>
<dbReference type="WBParaSite" id="TREG1_3210.2">
    <property type="protein sequence ID" value="TREG1_3210.2"/>
    <property type="gene ID" value="TREG1_3210"/>
</dbReference>
<accession>A0AA85JHE2</accession>
<evidence type="ECO:0000313" key="5">
    <source>
        <dbReference type="WBParaSite" id="TREG1_3210.2"/>
    </source>
</evidence>
<organism evidence="3 6">
    <name type="scientific">Trichobilharzia regenti</name>
    <name type="common">Nasal bird schistosome</name>
    <dbReference type="NCBI Taxonomy" id="157069"/>
    <lineage>
        <taxon>Eukaryota</taxon>
        <taxon>Metazoa</taxon>
        <taxon>Spiralia</taxon>
        <taxon>Lophotrochozoa</taxon>
        <taxon>Platyhelminthes</taxon>
        <taxon>Trematoda</taxon>
        <taxon>Digenea</taxon>
        <taxon>Strigeidida</taxon>
        <taxon>Schistosomatoidea</taxon>
        <taxon>Schistosomatidae</taxon>
        <taxon>Trichobilharzia</taxon>
    </lineage>
</organism>
<keyword evidence="3" id="KW-1185">Reference proteome</keyword>
<feature type="region of interest" description="Disordered" evidence="1">
    <location>
        <begin position="24"/>
        <end position="53"/>
    </location>
</feature>
<name>A0AA85JHE2_TRIRE</name>
<proteinExistence type="predicted"/>
<feature type="compositionally biased region" description="Polar residues" evidence="1">
    <location>
        <begin position="30"/>
        <end position="53"/>
    </location>
</feature>
<dbReference type="Pfam" id="PF25348">
    <property type="entry name" value="PH_CAYP2"/>
    <property type="match status" value="1"/>
</dbReference>
<feature type="domain" description="Calcyphosin-2 PH" evidence="2">
    <location>
        <begin position="189"/>
        <end position="357"/>
    </location>
</feature>
<evidence type="ECO:0000313" key="4">
    <source>
        <dbReference type="WBParaSite" id="TREG1_3210.1"/>
    </source>
</evidence>
<reference evidence="4 5" key="2">
    <citation type="submission" date="2023-11" db="UniProtKB">
        <authorList>
            <consortium name="WormBaseParasite"/>
        </authorList>
    </citation>
    <scope>IDENTIFICATION</scope>
</reference>
<protein>
    <recommendedName>
        <fullName evidence="2">Calcyphosin-2 PH domain-containing protein</fullName>
    </recommendedName>
</protein>
<dbReference type="AlphaFoldDB" id="A0AA85JHE2"/>
<dbReference type="Proteomes" id="UP000050795">
    <property type="component" value="Unassembled WGS sequence"/>
</dbReference>
<dbReference type="InterPro" id="IPR057461">
    <property type="entry name" value="CAYP2_PH"/>
</dbReference>
<evidence type="ECO:0000259" key="2">
    <source>
        <dbReference type="Pfam" id="PF25348"/>
    </source>
</evidence>